<sequence length="84" mass="9672">MAASSARLYWESFGGRRGAQPVVHVPTGVAVYPEEIVPPVRRWMDELCTDIRHWRVQPRGGHFAALEQPVLFVDDLRDYARLLR</sequence>
<gene>
    <name evidence="3" type="ORF">ISF6_4314</name>
</gene>
<dbReference type="EMBL" id="BBYR01000066">
    <property type="protein sequence ID" value="GAP38120.1"/>
    <property type="molecule type" value="Genomic_DNA"/>
</dbReference>
<comment type="similarity">
    <text evidence="1">Belongs to the peptidase S33 family.</text>
</comment>
<dbReference type="PANTHER" id="PTHR21661:SF35">
    <property type="entry name" value="EPOXIDE HYDROLASE"/>
    <property type="match status" value="1"/>
</dbReference>
<dbReference type="EC" id="3.3.2.9" evidence="3"/>
<keyword evidence="2 3" id="KW-0378">Hydrolase</keyword>
<dbReference type="Gene3D" id="3.40.50.1820">
    <property type="entry name" value="alpha/beta hydrolase"/>
    <property type="match status" value="1"/>
</dbReference>
<evidence type="ECO:0000256" key="1">
    <source>
        <dbReference type="ARBA" id="ARBA00010088"/>
    </source>
</evidence>
<dbReference type="AlphaFoldDB" id="A0A0K8P7E6"/>
<reference evidence="4" key="1">
    <citation type="submission" date="2015-07" db="EMBL/GenBank/DDBJ databases">
        <title>Discovery of a poly(ethylene terephthalate assimilation.</title>
        <authorList>
            <person name="Yoshida S."/>
            <person name="Hiraga K."/>
            <person name="Takehana T."/>
            <person name="Taniguchi I."/>
            <person name="Yamaji H."/>
            <person name="Maeda Y."/>
            <person name="Toyohara K."/>
            <person name="Miyamoto K."/>
            <person name="Kimura Y."/>
            <person name="Oda K."/>
        </authorList>
    </citation>
    <scope>NUCLEOTIDE SEQUENCE [LARGE SCALE GENOMIC DNA]</scope>
    <source>
        <strain evidence="4">NBRC 110686 / TISTR 2288 / 201-F6</strain>
    </source>
</reference>
<keyword evidence="4" id="KW-1185">Reference proteome</keyword>
<organism evidence="3 4">
    <name type="scientific">Piscinibacter sakaiensis</name>
    <name type="common">Ideonella sakaiensis</name>
    <dbReference type="NCBI Taxonomy" id="1547922"/>
    <lineage>
        <taxon>Bacteria</taxon>
        <taxon>Pseudomonadati</taxon>
        <taxon>Pseudomonadota</taxon>
        <taxon>Betaproteobacteria</taxon>
        <taxon>Burkholderiales</taxon>
        <taxon>Sphaerotilaceae</taxon>
        <taxon>Piscinibacter</taxon>
    </lineage>
</organism>
<dbReference type="GO" id="GO:0033961">
    <property type="term" value="F:cis-stilbene-oxide hydrolase activity"/>
    <property type="evidence" value="ECO:0007669"/>
    <property type="project" value="UniProtKB-EC"/>
</dbReference>
<dbReference type="SUPFAM" id="SSF53474">
    <property type="entry name" value="alpha/beta-Hydrolases"/>
    <property type="match status" value="1"/>
</dbReference>
<proteinExistence type="inferred from homology"/>
<dbReference type="RefSeq" id="WP_054022013.1">
    <property type="nucleotide sequence ID" value="NZ_BBYR01000066.1"/>
</dbReference>
<comment type="caution">
    <text evidence="3">The sequence shown here is derived from an EMBL/GenBank/DDBJ whole genome shotgun (WGS) entry which is preliminary data.</text>
</comment>
<evidence type="ECO:0000256" key="2">
    <source>
        <dbReference type="ARBA" id="ARBA00022801"/>
    </source>
</evidence>
<protein>
    <submittedName>
        <fullName evidence="3">Epoxide hydrolase</fullName>
        <ecNumber evidence="3">3.3.2.9</ecNumber>
    </submittedName>
</protein>
<name>A0A0K8P7E6_PISS1</name>
<dbReference type="GO" id="GO:0097176">
    <property type="term" value="P:epoxide metabolic process"/>
    <property type="evidence" value="ECO:0007669"/>
    <property type="project" value="TreeGrafter"/>
</dbReference>
<dbReference type="InterPro" id="IPR029058">
    <property type="entry name" value="AB_hydrolase_fold"/>
</dbReference>
<dbReference type="PANTHER" id="PTHR21661">
    <property type="entry name" value="EPOXIDE HYDROLASE 1-RELATED"/>
    <property type="match status" value="1"/>
</dbReference>
<evidence type="ECO:0000313" key="4">
    <source>
        <dbReference type="Proteomes" id="UP000037660"/>
    </source>
</evidence>
<accession>A0A0K8P7E6</accession>
<dbReference type="Proteomes" id="UP000037660">
    <property type="component" value="Unassembled WGS sequence"/>
</dbReference>
<dbReference type="OrthoDB" id="9780765at2"/>
<reference evidence="3 4" key="2">
    <citation type="journal article" date="2016" name="Science">
        <title>A bacterium that degrades and assimilates poly(ethylene terephthalate).</title>
        <authorList>
            <person name="Yoshida S."/>
            <person name="Hiraga K."/>
            <person name="Takehana T."/>
            <person name="Taniguchi I."/>
            <person name="Yamaji H."/>
            <person name="Maeda Y."/>
            <person name="Toyohara K."/>
            <person name="Miyamoto K."/>
            <person name="Kimura Y."/>
            <person name="Oda K."/>
        </authorList>
    </citation>
    <scope>NUCLEOTIDE SEQUENCE [LARGE SCALE GENOMIC DNA]</scope>
    <source>
        <strain evidence="4">NBRC 110686 / TISTR 2288 / 201-F6</strain>
    </source>
</reference>
<evidence type="ECO:0000313" key="3">
    <source>
        <dbReference type="EMBL" id="GAP38120.1"/>
    </source>
</evidence>
<dbReference type="STRING" id="1547922.ISF6_4314"/>